<feature type="non-terminal residue" evidence="1">
    <location>
        <position position="1"/>
    </location>
</feature>
<name>X1B522_9ZZZZ</name>
<comment type="caution">
    <text evidence="1">The sequence shown here is derived from an EMBL/GenBank/DDBJ whole genome shotgun (WGS) entry which is preliminary data.</text>
</comment>
<sequence>FKDSWNYFKILRAEGFSLQMKKYCKKFNPRCPLLPENYFDCKNICEVVAINIIKFFNSVLDSYLEKFGSNNGDYPLMKISDFF</sequence>
<dbReference type="AlphaFoldDB" id="X1B522"/>
<dbReference type="EMBL" id="BART01028343">
    <property type="protein sequence ID" value="GAG90165.1"/>
    <property type="molecule type" value="Genomic_DNA"/>
</dbReference>
<reference evidence="1" key="1">
    <citation type="journal article" date="2014" name="Front. Microbiol.">
        <title>High frequency of phylogenetically diverse reductive dehalogenase-homologous genes in deep subseafloor sedimentary metagenomes.</title>
        <authorList>
            <person name="Kawai M."/>
            <person name="Futagami T."/>
            <person name="Toyoda A."/>
            <person name="Takaki Y."/>
            <person name="Nishi S."/>
            <person name="Hori S."/>
            <person name="Arai W."/>
            <person name="Tsubouchi T."/>
            <person name="Morono Y."/>
            <person name="Uchiyama I."/>
            <person name="Ito T."/>
            <person name="Fujiyama A."/>
            <person name="Inagaki F."/>
            <person name="Takami H."/>
        </authorList>
    </citation>
    <scope>NUCLEOTIDE SEQUENCE</scope>
    <source>
        <strain evidence="1">Expedition CK06-06</strain>
    </source>
</reference>
<accession>X1B522</accession>
<organism evidence="1">
    <name type="scientific">marine sediment metagenome</name>
    <dbReference type="NCBI Taxonomy" id="412755"/>
    <lineage>
        <taxon>unclassified sequences</taxon>
        <taxon>metagenomes</taxon>
        <taxon>ecological metagenomes</taxon>
    </lineage>
</organism>
<evidence type="ECO:0000313" key="1">
    <source>
        <dbReference type="EMBL" id="GAG90165.1"/>
    </source>
</evidence>
<gene>
    <name evidence="1" type="ORF">S01H4_50002</name>
</gene>
<proteinExistence type="predicted"/>
<protein>
    <submittedName>
        <fullName evidence="1">Uncharacterized protein</fullName>
    </submittedName>
</protein>